<dbReference type="OrthoDB" id="3356549at2759"/>
<dbReference type="EMBL" id="AJIL01000029">
    <property type="protein sequence ID" value="KNF01467.1"/>
    <property type="molecule type" value="Genomic_DNA"/>
</dbReference>
<sequence>MLIFFAIEVKSTKARRPINQAGTQLVHSWKTNCPFELKGLIPINFGHWKQLQPEQVTELQGLFKSNVKPAQMLLQLQTSDNQTLATNKTITNMLQKFQQEDLDSETPIEALVHVLKETNWLWEAKTNDSGQIQNLFFAHPGAIHLAHINHHVALLDATYKTDCYKIPLLHIIGQAASN</sequence>
<accession>A0A0L0VQK2</accession>
<protein>
    <submittedName>
        <fullName evidence="1">Uncharacterized protein</fullName>
    </submittedName>
</protein>
<keyword evidence="2" id="KW-1185">Reference proteome</keyword>
<dbReference type="AlphaFoldDB" id="A0A0L0VQK2"/>
<dbReference type="STRING" id="1165861.A0A0L0VQK2"/>
<organism evidence="1 2">
    <name type="scientific">Puccinia striiformis f. sp. tritici PST-78</name>
    <dbReference type="NCBI Taxonomy" id="1165861"/>
    <lineage>
        <taxon>Eukaryota</taxon>
        <taxon>Fungi</taxon>
        <taxon>Dikarya</taxon>
        <taxon>Basidiomycota</taxon>
        <taxon>Pucciniomycotina</taxon>
        <taxon>Pucciniomycetes</taxon>
        <taxon>Pucciniales</taxon>
        <taxon>Pucciniaceae</taxon>
        <taxon>Puccinia</taxon>
    </lineage>
</organism>
<name>A0A0L0VQK2_9BASI</name>
<gene>
    <name evidence="1" type="ORF">PSTG_05250</name>
</gene>
<dbReference type="Proteomes" id="UP000054564">
    <property type="component" value="Unassembled WGS sequence"/>
</dbReference>
<evidence type="ECO:0000313" key="2">
    <source>
        <dbReference type="Proteomes" id="UP000054564"/>
    </source>
</evidence>
<proteinExistence type="predicted"/>
<comment type="caution">
    <text evidence="1">The sequence shown here is derived from an EMBL/GenBank/DDBJ whole genome shotgun (WGS) entry which is preliminary data.</text>
</comment>
<evidence type="ECO:0000313" key="1">
    <source>
        <dbReference type="EMBL" id="KNF01467.1"/>
    </source>
</evidence>
<reference evidence="2" key="1">
    <citation type="submission" date="2014-03" db="EMBL/GenBank/DDBJ databases">
        <title>The Genome Sequence of Puccinia striiformis f. sp. tritici PST-78.</title>
        <authorList>
            <consortium name="The Broad Institute Genome Sequencing Platform"/>
            <person name="Cuomo C."/>
            <person name="Hulbert S."/>
            <person name="Chen X."/>
            <person name="Walker B."/>
            <person name="Young S.K."/>
            <person name="Zeng Q."/>
            <person name="Gargeya S."/>
            <person name="Fitzgerald M."/>
            <person name="Haas B."/>
            <person name="Abouelleil A."/>
            <person name="Alvarado L."/>
            <person name="Arachchi H.M."/>
            <person name="Berlin A.M."/>
            <person name="Chapman S.B."/>
            <person name="Goldberg J."/>
            <person name="Griggs A."/>
            <person name="Gujja S."/>
            <person name="Hansen M."/>
            <person name="Howarth C."/>
            <person name="Imamovic A."/>
            <person name="Larimer J."/>
            <person name="McCowan C."/>
            <person name="Montmayeur A."/>
            <person name="Murphy C."/>
            <person name="Neiman D."/>
            <person name="Pearson M."/>
            <person name="Priest M."/>
            <person name="Roberts A."/>
            <person name="Saif S."/>
            <person name="Shea T."/>
            <person name="Sisk P."/>
            <person name="Sykes S."/>
            <person name="Wortman J."/>
            <person name="Nusbaum C."/>
            <person name="Birren B."/>
        </authorList>
    </citation>
    <scope>NUCLEOTIDE SEQUENCE [LARGE SCALE GENOMIC DNA]</scope>
    <source>
        <strain evidence="2">race PST-78</strain>
    </source>
</reference>